<evidence type="ECO:0000313" key="3">
    <source>
        <dbReference type="Proteomes" id="UP001497482"/>
    </source>
</evidence>
<name>A0AAV2KSN7_KNICA</name>
<evidence type="ECO:0000256" key="1">
    <source>
        <dbReference type="SAM" id="MobiDB-lite"/>
    </source>
</evidence>
<dbReference type="AlphaFoldDB" id="A0AAV2KSN7"/>
<gene>
    <name evidence="2" type="ORF">KC01_LOCUS21089</name>
</gene>
<reference evidence="2 3" key="1">
    <citation type="submission" date="2024-04" db="EMBL/GenBank/DDBJ databases">
        <authorList>
            <person name="Waldvogel A.-M."/>
            <person name="Schoenle A."/>
        </authorList>
    </citation>
    <scope>NUCLEOTIDE SEQUENCE [LARGE SCALE GENOMIC DNA]</scope>
</reference>
<evidence type="ECO:0000313" key="2">
    <source>
        <dbReference type="EMBL" id="CAL1591738.1"/>
    </source>
</evidence>
<proteinExistence type="predicted"/>
<keyword evidence="3" id="KW-1185">Reference proteome</keyword>
<feature type="region of interest" description="Disordered" evidence="1">
    <location>
        <begin position="71"/>
        <end position="97"/>
    </location>
</feature>
<organism evidence="2 3">
    <name type="scientific">Knipowitschia caucasica</name>
    <name type="common">Caucasian dwarf goby</name>
    <name type="synonym">Pomatoschistus caucasicus</name>
    <dbReference type="NCBI Taxonomy" id="637954"/>
    <lineage>
        <taxon>Eukaryota</taxon>
        <taxon>Metazoa</taxon>
        <taxon>Chordata</taxon>
        <taxon>Craniata</taxon>
        <taxon>Vertebrata</taxon>
        <taxon>Euteleostomi</taxon>
        <taxon>Actinopterygii</taxon>
        <taxon>Neopterygii</taxon>
        <taxon>Teleostei</taxon>
        <taxon>Neoteleostei</taxon>
        <taxon>Acanthomorphata</taxon>
        <taxon>Gobiaria</taxon>
        <taxon>Gobiiformes</taxon>
        <taxon>Gobioidei</taxon>
        <taxon>Gobiidae</taxon>
        <taxon>Gobiinae</taxon>
        <taxon>Knipowitschia</taxon>
    </lineage>
</organism>
<accession>A0AAV2KSN7</accession>
<protein>
    <submittedName>
        <fullName evidence="2">Uncharacterized protein</fullName>
    </submittedName>
</protein>
<dbReference type="EMBL" id="OZ035824">
    <property type="protein sequence ID" value="CAL1591738.1"/>
    <property type="molecule type" value="Genomic_DNA"/>
</dbReference>
<dbReference type="Proteomes" id="UP001497482">
    <property type="component" value="Chromosome 2"/>
</dbReference>
<sequence>MHLDGAWAHYLRMEVHGNLIRRQDSSQSACTPNRAAALSQLEFSGPDFNNSERHTAPPGTMTKRLLLQHKTRRGSGTTDCLVRIGNMTDPPRDKSPD</sequence>